<dbReference type="EMBL" id="MSZX01000009">
    <property type="protein sequence ID" value="OPA75363.1"/>
    <property type="molecule type" value="Genomic_DNA"/>
</dbReference>
<evidence type="ECO:0000313" key="1">
    <source>
        <dbReference type="EMBL" id="OPA75363.1"/>
    </source>
</evidence>
<organism evidence="1 2">
    <name type="scientific">Paenibacillus selenitireducens</name>
    <dbReference type="NCBI Taxonomy" id="1324314"/>
    <lineage>
        <taxon>Bacteria</taxon>
        <taxon>Bacillati</taxon>
        <taxon>Bacillota</taxon>
        <taxon>Bacilli</taxon>
        <taxon>Bacillales</taxon>
        <taxon>Paenibacillaceae</taxon>
        <taxon>Paenibacillus</taxon>
    </lineage>
</organism>
<protein>
    <submittedName>
        <fullName evidence="1">Uncharacterized protein</fullName>
    </submittedName>
</protein>
<accession>A0A1T2X702</accession>
<dbReference type="AlphaFoldDB" id="A0A1T2X702"/>
<dbReference type="RefSeq" id="WP_078501436.1">
    <property type="nucleotide sequence ID" value="NZ_MSZX01000009.1"/>
</dbReference>
<evidence type="ECO:0000313" key="2">
    <source>
        <dbReference type="Proteomes" id="UP000190188"/>
    </source>
</evidence>
<dbReference type="OrthoDB" id="3532550at2"/>
<proteinExistence type="predicted"/>
<sequence length="121" mass="14089">MKLELVALKIPSGWKVDFNTFCRVDLDDIRKESDLLWELNEDILQMSNLHYNVILDLGWYPAHNIDGKYTLTLVKQSEDMDTLTNNWGKPILLFKTRNIDEVIEKINSLLIRVAEGQIKIS</sequence>
<reference evidence="1 2" key="1">
    <citation type="submission" date="2017-01" db="EMBL/GenBank/DDBJ databases">
        <title>Genome analysis of Paenibacillus selenitrireducens ES3-24.</title>
        <authorList>
            <person name="Xu D."/>
            <person name="Yao R."/>
            <person name="Zheng S."/>
        </authorList>
    </citation>
    <scope>NUCLEOTIDE SEQUENCE [LARGE SCALE GENOMIC DNA]</scope>
    <source>
        <strain evidence="1 2">ES3-24</strain>
    </source>
</reference>
<name>A0A1T2X702_9BACL</name>
<keyword evidence="2" id="KW-1185">Reference proteome</keyword>
<comment type="caution">
    <text evidence="1">The sequence shown here is derived from an EMBL/GenBank/DDBJ whole genome shotgun (WGS) entry which is preliminary data.</text>
</comment>
<dbReference type="Proteomes" id="UP000190188">
    <property type="component" value="Unassembled WGS sequence"/>
</dbReference>
<gene>
    <name evidence="1" type="ORF">BVG16_22510</name>
</gene>